<protein>
    <submittedName>
        <fullName evidence="2">14422_t:CDS:1</fullName>
    </submittedName>
</protein>
<comment type="caution">
    <text evidence="2">The sequence shown here is derived from an EMBL/GenBank/DDBJ whole genome shotgun (WGS) entry which is preliminary data.</text>
</comment>
<reference evidence="2" key="1">
    <citation type="submission" date="2021-06" db="EMBL/GenBank/DDBJ databases">
        <authorList>
            <person name="Kallberg Y."/>
            <person name="Tangrot J."/>
            <person name="Rosling A."/>
        </authorList>
    </citation>
    <scope>NUCLEOTIDE SEQUENCE</scope>
    <source>
        <strain evidence="2">IN212</strain>
    </source>
</reference>
<evidence type="ECO:0000256" key="1">
    <source>
        <dbReference type="SAM" id="MobiDB-lite"/>
    </source>
</evidence>
<dbReference type="EMBL" id="CAJVPZ010001418">
    <property type="protein sequence ID" value="CAG8491948.1"/>
    <property type="molecule type" value="Genomic_DNA"/>
</dbReference>
<dbReference type="SUPFAM" id="SSF46689">
    <property type="entry name" value="Homeodomain-like"/>
    <property type="match status" value="1"/>
</dbReference>
<evidence type="ECO:0000313" key="3">
    <source>
        <dbReference type="Proteomes" id="UP000789396"/>
    </source>
</evidence>
<dbReference type="Gene3D" id="1.10.10.60">
    <property type="entry name" value="Homeodomain-like"/>
    <property type="match status" value="1"/>
</dbReference>
<proteinExistence type="predicted"/>
<feature type="non-terminal residue" evidence="2">
    <location>
        <position position="174"/>
    </location>
</feature>
<name>A0A9N8WK90_9GLOM</name>
<dbReference type="Proteomes" id="UP000789396">
    <property type="component" value="Unassembled WGS sequence"/>
</dbReference>
<keyword evidence="3" id="KW-1185">Reference proteome</keyword>
<gene>
    <name evidence="2" type="ORF">RFULGI_LOCUS2024</name>
</gene>
<feature type="region of interest" description="Disordered" evidence="1">
    <location>
        <begin position="54"/>
        <end position="97"/>
    </location>
</feature>
<dbReference type="AlphaFoldDB" id="A0A9N8WK90"/>
<accession>A0A9N8WK90</accession>
<dbReference type="OrthoDB" id="2402233at2759"/>
<evidence type="ECO:0000313" key="2">
    <source>
        <dbReference type="EMBL" id="CAG8491948.1"/>
    </source>
</evidence>
<sequence>MLLNACLARNFRDLSVKNLFVAFYITPELKTNGNLVPSQNTPVVGSSISNTSVKHKTHGNISTPANIPFTNISETGNNNLNNNRAPEYENESPTKRKSLTGAQKAEICCLKLKGVSQVKLAEQFTVAEATISNIIREKDRWLSLEPGSNNFPLLEEALALWVSRVTTALQMVTG</sequence>
<organism evidence="2 3">
    <name type="scientific">Racocetra fulgida</name>
    <dbReference type="NCBI Taxonomy" id="60492"/>
    <lineage>
        <taxon>Eukaryota</taxon>
        <taxon>Fungi</taxon>
        <taxon>Fungi incertae sedis</taxon>
        <taxon>Mucoromycota</taxon>
        <taxon>Glomeromycotina</taxon>
        <taxon>Glomeromycetes</taxon>
        <taxon>Diversisporales</taxon>
        <taxon>Gigasporaceae</taxon>
        <taxon>Racocetra</taxon>
    </lineage>
</organism>
<dbReference type="InterPro" id="IPR009057">
    <property type="entry name" value="Homeodomain-like_sf"/>
</dbReference>
<feature type="compositionally biased region" description="Polar residues" evidence="1">
    <location>
        <begin position="59"/>
        <end position="84"/>
    </location>
</feature>